<proteinExistence type="predicted"/>
<reference evidence="1 2" key="1">
    <citation type="journal article" date="2019" name="Nat. Ecol. Evol.">
        <title>Megaphylogeny resolves global patterns of mushroom evolution.</title>
        <authorList>
            <person name="Varga T."/>
            <person name="Krizsan K."/>
            <person name="Foldi C."/>
            <person name="Dima B."/>
            <person name="Sanchez-Garcia M."/>
            <person name="Sanchez-Ramirez S."/>
            <person name="Szollosi G.J."/>
            <person name="Szarkandi J.G."/>
            <person name="Papp V."/>
            <person name="Albert L."/>
            <person name="Andreopoulos W."/>
            <person name="Angelini C."/>
            <person name="Antonin V."/>
            <person name="Barry K.W."/>
            <person name="Bougher N.L."/>
            <person name="Buchanan P."/>
            <person name="Buyck B."/>
            <person name="Bense V."/>
            <person name="Catcheside P."/>
            <person name="Chovatia M."/>
            <person name="Cooper J."/>
            <person name="Damon W."/>
            <person name="Desjardin D."/>
            <person name="Finy P."/>
            <person name="Geml J."/>
            <person name="Haridas S."/>
            <person name="Hughes K."/>
            <person name="Justo A."/>
            <person name="Karasinski D."/>
            <person name="Kautmanova I."/>
            <person name="Kiss B."/>
            <person name="Kocsube S."/>
            <person name="Kotiranta H."/>
            <person name="LaButti K.M."/>
            <person name="Lechner B.E."/>
            <person name="Liimatainen K."/>
            <person name="Lipzen A."/>
            <person name="Lukacs Z."/>
            <person name="Mihaltcheva S."/>
            <person name="Morgado L.N."/>
            <person name="Niskanen T."/>
            <person name="Noordeloos M.E."/>
            <person name="Ohm R.A."/>
            <person name="Ortiz-Santana B."/>
            <person name="Ovrebo C."/>
            <person name="Racz N."/>
            <person name="Riley R."/>
            <person name="Savchenko A."/>
            <person name="Shiryaev A."/>
            <person name="Soop K."/>
            <person name="Spirin V."/>
            <person name="Szebenyi C."/>
            <person name="Tomsovsky M."/>
            <person name="Tulloss R.E."/>
            <person name="Uehling J."/>
            <person name="Grigoriev I.V."/>
            <person name="Vagvolgyi C."/>
            <person name="Papp T."/>
            <person name="Martin F.M."/>
            <person name="Miettinen O."/>
            <person name="Hibbett D.S."/>
            <person name="Nagy L.G."/>
        </authorList>
    </citation>
    <scope>NUCLEOTIDE SEQUENCE [LARGE SCALE GENOMIC DNA]</scope>
    <source>
        <strain evidence="1 2">FP101781</strain>
    </source>
</reference>
<gene>
    <name evidence="1" type="ORF">FA13DRAFT_1261309</name>
</gene>
<dbReference type="Proteomes" id="UP000298030">
    <property type="component" value="Unassembled WGS sequence"/>
</dbReference>
<evidence type="ECO:0000313" key="1">
    <source>
        <dbReference type="EMBL" id="TEB25080.1"/>
    </source>
</evidence>
<name>A0A4Y7ST87_COPMI</name>
<dbReference type="EMBL" id="QPFP01000060">
    <property type="protein sequence ID" value="TEB25080.1"/>
    <property type="molecule type" value="Genomic_DNA"/>
</dbReference>
<organism evidence="1 2">
    <name type="scientific">Coprinellus micaceus</name>
    <name type="common">Glistening ink-cap mushroom</name>
    <name type="synonym">Coprinus micaceus</name>
    <dbReference type="NCBI Taxonomy" id="71717"/>
    <lineage>
        <taxon>Eukaryota</taxon>
        <taxon>Fungi</taxon>
        <taxon>Dikarya</taxon>
        <taxon>Basidiomycota</taxon>
        <taxon>Agaricomycotina</taxon>
        <taxon>Agaricomycetes</taxon>
        <taxon>Agaricomycetidae</taxon>
        <taxon>Agaricales</taxon>
        <taxon>Agaricineae</taxon>
        <taxon>Psathyrellaceae</taxon>
        <taxon>Coprinellus</taxon>
    </lineage>
</organism>
<protein>
    <submittedName>
        <fullName evidence="1">Uncharacterized protein</fullName>
    </submittedName>
</protein>
<keyword evidence="2" id="KW-1185">Reference proteome</keyword>
<comment type="caution">
    <text evidence="1">The sequence shown here is derived from an EMBL/GenBank/DDBJ whole genome shotgun (WGS) entry which is preliminary data.</text>
</comment>
<dbReference type="AlphaFoldDB" id="A0A4Y7ST87"/>
<accession>A0A4Y7ST87</accession>
<sequence length="71" mass="8477">MMEIGQVSGERPRRRIPPAYWNRPASLITALQREWRKLSDLCQQAQKSDWKMTRWMAEDHSIILRGSTFFL</sequence>
<evidence type="ECO:0000313" key="2">
    <source>
        <dbReference type="Proteomes" id="UP000298030"/>
    </source>
</evidence>